<accession>A0A8T1TMK4</accession>
<evidence type="ECO:0000256" key="1">
    <source>
        <dbReference type="SAM" id="Phobius"/>
    </source>
</evidence>
<evidence type="ECO:0000313" key="2">
    <source>
        <dbReference type="EMBL" id="KAG6944836.1"/>
    </source>
</evidence>
<keyword evidence="1" id="KW-0472">Membrane</keyword>
<evidence type="ECO:0000313" key="3">
    <source>
        <dbReference type="Proteomes" id="UP000688947"/>
    </source>
</evidence>
<dbReference type="EMBL" id="JAENGZ010002109">
    <property type="protein sequence ID" value="KAG6944836.1"/>
    <property type="molecule type" value="Genomic_DNA"/>
</dbReference>
<proteinExistence type="predicted"/>
<feature type="non-terminal residue" evidence="2">
    <location>
        <position position="53"/>
    </location>
</feature>
<comment type="caution">
    <text evidence="2">The sequence shown here is derived from an EMBL/GenBank/DDBJ whole genome shotgun (WGS) entry which is preliminary data.</text>
</comment>
<protein>
    <submittedName>
        <fullName evidence="2">Uncharacterized protein</fullName>
    </submittedName>
</protein>
<name>A0A8T1TMK4_9STRA</name>
<keyword evidence="1" id="KW-1133">Transmembrane helix</keyword>
<reference evidence="2" key="1">
    <citation type="submission" date="2021-01" db="EMBL/GenBank/DDBJ databases">
        <title>Phytophthora aleatoria, a newly-described species from Pinus radiata is distinct from Phytophthora cactorum isolates based on comparative genomics.</title>
        <authorList>
            <person name="Mcdougal R."/>
            <person name="Panda P."/>
            <person name="Williams N."/>
            <person name="Studholme D.J."/>
        </authorList>
    </citation>
    <scope>NUCLEOTIDE SEQUENCE</scope>
    <source>
        <strain evidence="2">NZFS 3830</strain>
    </source>
</reference>
<dbReference type="AlphaFoldDB" id="A0A8T1TMK4"/>
<feature type="non-terminal residue" evidence="2">
    <location>
        <position position="1"/>
    </location>
</feature>
<keyword evidence="1" id="KW-0812">Transmembrane</keyword>
<gene>
    <name evidence="2" type="ORF">JG687_00017626</name>
</gene>
<organism evidence="2 3">
    <name type="scientific">Phytophthora cactorum</name>
    <dbReference type="NCBI Taxonomy" id="29920"/>
    <lineage>
        <taxon>Eukaryota</taxon>
        <taxon>Sar</taxon>
        <taxon>Stramenopiles</taxon>
        <taxon>Oomycota</taxon>
        <taxon>Peronosporomycetes</taxon>
        <taxon>Peronosporales</taxon>
        <taxon>Peronosporaceae</taxon>
        <taxon>Phytophthora</taxon>
    </lineage>
</organism>
<feature type="transmembrane region" description="Helical" evidence="1">
    <location>
        <begin position="31"/>
        <end position="51"/>
    </location>
</feature>
<dbReference type="Proteomes" id="UP000688947">
    <property type="component" value="Unassembled WGS sequence"/>
</dbReference>
<sequence>SFGHASSPSGTTNSYGHPCYRERGRSVLSRWLIFTQCSMVVVEAFLTILSFRL</sequence>